<dbReference type="EMBL" id="CASHTH010000823">
    <property type="protein sequence ID" value="CAI8008182.1"/>
    <property type="molecule type" value="Genomic_DNA"/>
</dbReference>
<evidence type="ECO:0000256" key="1">
    <source>
        <dbReference type="SAM" id="Phobius"/>
    </source>
</evidence>
<keyword evidence="1" id="KW-0472">Membrane</keyword>
<gene>
    <name evidence="2" type="ORF">GBAR_LOCUS5631</name>
</gene>
<name>A0AA35RC18_GEOBA</name>
<feature type="transmembrane region" description="Helical" evidence="1">
    <location>
        <begin position="43"/>
        <end position="63"/>
    </location>
</feature>
<evidence type="ECO:0000313" key="2">
    <source>
        <dbReference type="EMBL" id="CAI8008182.1"/>
    </source>
</evidence>
<reference evidence="2" key="1">
    <citation type="submission" date="2023-03" db="EMBL/GenBank/DDBJ databases">
        <authorList>
            <person name="Steffen K."/>
            <person name="Cardenas P."/>
        </authorList>
    </citation>
    <scope>NUCLEOTIDE SEQUENCE</scope>
</reference>
<feature type="non-terminal residue" evidence="2">
    <location>
        <position position="122"/>
    </location>
</feature>
<organism evidence="2 3">
    <name type="scientific">Geodia barretti</name>
    <name type="common">Barrett's horny sponge</name>
    <dbReference type="NCBI Taxonomy" id="519541"/>
    <lineage>
        <taxon>Eukaryota</taxon>
        <taxon>Metazoa</taxon>
        <taxon>Porifera</taxon>
        <taxon>Demospongiae</taxon>
        <taxon>Heteroscleromorpha</taxon>
        <taxon>Tetractinellida</taxon>
        <taxon>Astrophorina</taxon>
        <taxon>Geodiidae</taxon>
        <taxon>Geodia</taxon>
    </lineage>
</organism>
<dbReference type="Proteomes" id="UP001174909">
    <property type="component" value="Unassembled WGS sequence"/>
</dbReference>
<sequence>MCGDLNREGQLCGRCVKGFAPPVYSYSLRCVNCTDYHLNWLKYIGVAFGPLTLFCLLICLFHISATSPYLHGFVFACQMITSHTLARLLVNSNIFNPLDNWKTLILLSRMYLGLVSVWNLDF</sequence>
<proteinExistence type="predicted"/>
<evidence type="ECO:0000313" key="3">
    <source>
        <dbReference type="Proteomes" id="UP001174909"/>
    </source>
</evidence>
<accession>A0AA35RC18</accession>
<dbReference type="AlphaFoldDB" id="A0AA35RC18"/>
<comment type="caution">
    <text evidence="2">The sequence shown here is derived from an EMBL/GenBank/DDBJ whole genome shotgun (WGS) entry which is preliminary data.</text>
</comment>
<protein>
    <submittedName>
        <fullName evidence="2">Uncharacterized protein</fullName>
    </submittedName>
</protein>
<keyword evidence="1" id="KW-0812">Transmembrane</keyword>
<keyword evidence="1" id="KW-1133">Transmembrane helix</keyword>
<keyword evidence="3" id="KW-1185">Reference proteome</keyword>